<feature type="domain" description="GH16" evidence="1">
    <location>
        <begin position="14"/>
        <end position="260"/>
    </location>
</feature>
<dbReference type="EMBL" id="JBHSOC010000028">
    <property type="protein sequence ID" value="MFC5643199.1"/>
    <property type="molecule type" value="Genomic_DNA"/>
</dbReference>
<proteinExistence type="predicted"/>
<keyword evidence="3" id="KW-1185">Reference proteome</keyword>
<comment type="caution">
    <text evidence="2">The sequence shown here is derived from an EMBL/GenBank/DDBJ whole genome shotgun (WGS) entry which is preliminary data.</text>
</comment>
<organism evidence="2 3">
    <name type="scientific">Kitasatospora cinereorecta</name>
    <dbReference type="NCBI Taxonomy" id="285560"/>
    <lineage>
        <taxon>Bacteria</taxon>
        <taxon>Bacillati</taxon>
        <taxon>Actinomycetota</taxon>
        <taxon>Actinomycetes</taxon>
        <taxon>Kitasatosporales</taxon>
        <taxon>Streptomycetaceae</taxon>
        <taxon>Kitasatospora</taxon>
    </lineage>
</organism>
<evidence type="ECO:0000313" key="2">
    <source>
        <dbReference type="EMBL" id="MFC5643199.1"/>
    </source>
</evidence>
<dbReference type="SUPFAM" id="SSF49899">
    <property type="entry name" value="Concanavalin A-like lectins/glucanases"/>
    <property type="match status" value="1"/>
</dbReference>
<dbReference type="Gene3D" id="2.60.120.200">
    <property type="match status" value="1"/>
</dbReference>
<reference evidence="3" key="1">
    <citation type="journal article" date="2019" name="Int. J. Syst. Evol. Microbiol.">
        <title>The Global Catalogue of Microorganisms (GCM) 10K type strain sequencing project: providing services to taxonomists for standard genome sequencing and annotation.</title>
        <authorList>
            <consortium name="The Broad Institute Genomics Platform"/>
            <consortium name="The Broad Institute Genome Sequencing Center for Infectious Disease"/>
            <person name="Wu L."/>
            <person name="Ma J."/>
        </authorList>
    </citation>
    <scope>NUCLEOTIDE SEQUENCE [LARGE SCALE GENOMIC DNA]</scope>
    <source>
        <strain evidence="3">CGMCC 4.1622</strain>
    </source>
</reference>
<dbReference type="PROSITE" id="PS51762">
    <property type="entry name" value="GH16_2"/>
    <property type="match status" value="1"/>
</dbReference>
<gene>
    <name evidence="2" type="ORF">ACFPZF_17765</name>
</gene>
<name>A0ABW0VE19_9ACTN</name>
<dbReference type="InterPro" id="IPR000757">
    <property type="entry name" value="Beta-glucanase-like"/>
</dbReference>
<dbReference type="RefSeq" id="WP_346146694.1">
    <property type="nucleotide sequence ID" value="NZ_BAAAUA010000029.1"/>
</dbReference>
<sequence length="260" mass="27656">MLGLMGMLGPRLPDASSDLSTPAPYGKAQPVFRDTFDRASVGGGGTWGWKTGAYSGNCTDNPGDFKLDHLTPDALRVDNGTLVITARPAADGRWDTGLVTTGDSCGSGGSGAQIRTGDILLARIRLPAADSGAWPALWTWRDGRNEIDVFEWHGDRPGVAEFVNHVRGGSGTYTSDAVRPGAWIYVGARFGANNTVWYVGSAQDRLEIAYQDHRGVGEDFAAFPVLSLSVNNGRYHHAPPGKAPVDLAVDSITVYRPATP</sequence>
<evidence type="ECO:0000259" key="1">
    <source>
        <dbReference type="PROSITE" id="PS51762"/>
    </source>
</evidence>
<dbReference type="Proteomes" id="UP001596066">
    <property type="component" value="Unassembled WGS sequence"/>
</dbReference>
<evidence type="ECO:0000313" key="3">
    <source>
        <dbReference type="Proteomes" id="UP001596066"/>
    </source>
</evidence>
<accession>A0ABW0VE19</accession>
<protein>
    <submittedName>
        <fullName evidence="2">Beta-glucanase</fullName>
    </submittedName>
</protein>
<dbReference type="InterPro" id="IPR013320">
    <property type="entry name" value="ConA-like_dom_sf"/>
</dbReference>